<organism evidence="3 4">
    <name type="scientific">Arabidopsis thaliana</name>
    <name type="common">Mouse-ear cress</name>
    <dbReference type="NCBI Taxonomy" id="3702"/>
    <lineage>
        <taxon>Eukaryota</taxon>
        <taxon>Viridiplantae</taxon>
        <taxon>Streptophyta</taxon>
        <taxon>Embryophyta</taxon>
        <taxon>Tracheophyta</taxon>
        <taxon>Spermatophyta</taxon>
        <taxon>Magnoliopsida</taxon>
        <taxon>eudicotyledons</taxon>
        <taxon>Gunneridae</taxon>
        <taxon>Pentapetalae</taxon>
        <taxon>rosids</taxon>
        <taxon>malvids</taxon>
        <taxon>Brassicales</taxon>
        <taxon>Brassicaceae</taxon>
        <taxon>Camelineae</taxon>
        <taxon>Arabidopsis</taxon>
    </lineage>
</organism>
<evidence type="ECO:0000313" key="4">
    <source>
        <dbReference type="Proteomes" id="UP000426265"/>
    </source>
</evidence>
<dbReference type="RefSeq" id="NP_001118830.1">
    <property type="nucleotide sequence ID" value="NM_001125358.1"/>
</dbReference>
<dbReference type="GeneID" id="6240673"/>
<dbReference type="KEGG" id="ath:AT3G53294"/>
<proteinExistence type="predicted"/>
<protein>
    <submittedName>
        <fullName evidence="3">Uncharacterized protein</fullName>
    </submittedName>
</protein>
<evidence type="ECO:0000313" key="2">
    <source>
        <dbReference type="EMBL" id="CAA0386102.1"/>
    </source>
</evidence>
<sequence>MPACGGTLVLAIEFRANEINSLRSTNSELIWPLRFWKKKKK</sequence>
<dbReference type="AlphaFoldDB" id="A0A654FFF6"/>
<dbReference type="EMBL" id="CACSHJ010000089">
    <property type="protein sequence ID" value="CAA0386102.1"/>
    <property type="molecule type" value="Genomic_DNA"/>
</dbReference>
<accession>A0A654FFF6</accession>
<dbReference type="OrthoDB" id="10270416at2759"/>
<evidence type="ECO:0000313" key="1">
    <source>
        <dbReference type="Araport" id="AT3G53294"/>
    </source>
</evidence>
<dbReference type="EMBL" id="CACRSJ010000106">
    <property type="protein sequence ID" value="VYS60263.1"/>
    <property type="molecule type" value="Genomic_DNA"/>
</dbReference>
<reference evidence="3 4" key="1">
    <citation type="submission" date="2019-11" db="EMBL/GenBank/DDBJ databases">
        <authorList>
            <person name="Jiao W.-B."/>
            <person name="Schneeberger K."/>
        </authorList>
    </citation>
    <scope>NUCLEOTIDE SEQUENCE [LARGE SCALE GENOMIC DNA]</scope>
    <source>
        <strain evidence="4">cv. An-1</strain>
        <strain evidence="5">cv. C24</strain>
    </source>
</reference>
<dbReference type="Araport" id="AT3G53294"/>
<gene>
    <name evidence="1" type="ordered locus">At3g53294</name>
    <name evidence="3" type="ORF">AN1_LOCUS15699</name>
    <name evidence="2" type="ORF">C24_LOCUS15583</name>
</gene>
<evidence type="ECO:0000313" key="3">
    <source>
        <dbReference type="EMBL" id="VYS60263.1"/>
    </source>
</evidence>
<name>A0A654FFF6_ARATH</name>
<dbReference type="Proteomes" id="UP000434276">
    <property type="component" value="Unassembled WGS sequence"/>
</dbReference>
<evidence type="ECO:0000313" key="5">
    <source>
        <dbReference type="Proteomes" id="UP000434276"/>
    </source>
</evidence>
<dbReference type="Proteomes" id="UP000426265">
    <property type="component" value="Unassembled WGS sequence"/>
</dbReference>